<dbReference type="Proteomes" id="UP001176961">
    <property type="component" value="Unassembled WGS sequence"/>
</dbReference>
<dbReference type="InterPro" id="IPR033121">
    <property type="entry name" value="PEPTIDASE_A1"/>
</dbReference>
<dbReference type="FunFam" id="2.40.70.10:FF:000052">
    <property type="entry name" value="ASpartyl Protease"/>
    <property type="match status" value="1"/>
</dbReference>
<keyword evidence="8" id="KW-1015">Disulfide bond</keyword>
<dbReference type="GO" id="GO:0006508">
    <property type="term" value="P:proteolysis"/>
    <property type="evidence" value="ECO:0007669"/>
    <property type="project" value="UniProtKB-KW"/>
</dbReference>
<gene>
    <name evidence="12" type="ORF">CYNAS_LOCUS428</name>
</gene>
<dbReference type="GO" id="GO:0004190">
    <property type="term" value="F:aspartic-type endopeptidase activity"/>
    <property type="evidence" value="ECO:0007669"/>
    <property type="project" value="UniProtKB-KW"/>
</dbReference>
<dbReference type="PANTHER" id="PTHR47966:SF45">
    <property type="entry name" value="PEPTIDASE A1 DOMAIN-CONTAINING PROTEIN"/>
    <property type="match status" value="1"/>
</dbReference>
<evidence type="ECO:0000256" key="4">
    <source>
        <dbReference type="ARBA" id="ARBA00022750"/>
    </source>
</evidence>
<keyword evidence="5 9" id="KW-0378">Hydrolase</keyword>
<dbReference type="EMBL" id="CATQJL010000001">
    <property type="protein sequence ID" value="CAJ0588445.1"/>
    <property type="molecule type" value="Genomic_DNA"/>
</dbReference>
<evidence type="ECO:0000256" key="8">
    <source>
        <dbReference type="PIRSR" id="PIRSR601461-2"/>
    </source>
</evidence>
<feature type="domain" description="Peptidase A1" evidence="11">
    <location>
        <begin position="69"/>
        <end position="382"/>
    </location>
</feature>
<comment type="caution">
    <text evidence="12">The sequence shown here is derived from an EMBL/GenBank/DDBJ whole genome shotgun (WGS) entry which is preliminary data.</text>
</comment>
<evidence type="ECO:0000256" key="2">
    <source>
        <dbReference type="ARBA" id="ARBA00022670"/>
    </source>
</evidence>
<dbReference type="Pfam" id="PF00026">
    <property type="entry name" value="Asp"/>
    <property type="match status" value="1"/>
</dbReference>
<evidence type="ECO:0000256" key="10">
    <source>
        <dbReference type="SAM" id="SignalP"/>
    </source>
</evidence>
<evidence type="ECO:0000256" key="5">
    <source>
        <dbReference type="ARBA" id="ARBA00022801"/>
    </source>
</evidence>
<dbReference type="GO" id="GO:0005764">
    <property type="term" value="C:lysosome"/>
    <property type="evidence" value="ECO:0007669"/>
    <property type="project" value="TreeGrafter"/>
</dbReference>
<feature type="chain" id="PRO_5041414460" description="Peptidase A1 domain-containing protein" evidence="10">
    <location>
        <begin position="16"/>
        <end position="420"/>
    </location>
</feature>
<keyword evidence="2 9" id="KW-0645">Protease</keyword>
<keyword evidence="13" id="KW-1185">Reference proteome</keyword>
<dbReference type="CDD" id="cd05471">
    <property type="entry name" value="pepsin_like"/>
    <property type="match status" value="1"/>
</dbReference>
<dbReference type="Gene3D" id="2.40.70.10">
    <property type="entry name" value="Acid Proteases"/>
    <property type="match status" value="2"/>
</dbReference>
<evidence type="ECO:0000313" key="13">
    <source>
        <dbReference type="Proteomes" id="UP001176961"/>
    </source>
</evidence>
<comment type="similarity">
    <text evidence="1 9">Belongs to the peptidase A1 family.</text>
</comment>
<dbReference type="InterPro" id="IPR001461">
    <property type="entry name" value="Aspartic_peptidase_A1"/>
</dbReference>
<keyword evidence="6" id="KW-0325">Glycoprotein</keyword>
<dbReference type="SUPFAM" id="SSF50630">
    <property type="entry name" value="Acid proteases"/>
    <property type="match status" value="1"/>
</dbReference>
<evidence type="ECO:0000256" key="7">
    <source>
        <dbReference type="PIRSR" id="PIRSR601461-1"/>
    </source>
</evidence>
<sequence length="420" mass="45727">MHFAILLALVGLAAAAVHEHQLIWRKSRKIEMIERGEYAAFLEYRNALRAANLASTGSQQVFDYGDYEYIGNISIGTPDQNFMVVLDTGSANLWVPETACDTSCNKKHKFVSTKSTTFVSSTKTWTITYGSGDAKGVLGTDTVKFGGPSDKQLIVPKTTFGLATHISSDFKNDPTDGILGLAFTSLAVDKVVPPLINAINQNLLTQPLFTVWMEHRGKLEGTVGGLFTYGAVDTKNCGPVIAYQPLSSATYYQFKMAAIGMGSYTSSKVYDVISDTGTSFIGGPKTVTDALAKAAGAKYSALQESYTIPCTAKPPTLDITIGSNKYSIDPVNYIVSAGTNQCLFAIFPFEFGGFGPSWILGDPFIRQYCNIYDIGQKRMGFAKSLQNTFFEDDDQHDDQKGAANYKCQVMLILVSFIVLH</sequence>
<evidence type="ECO:0000256" key="6">
    <source>
        <dbReference type="ARBA" id="ARBA00023180"/>
    </source>
</evidence>
<dbReference type="PANTHER" id="PTHR47966">
    <property type="entry name" value="BETA-SITE APP-CLEAVING ENZYME, ISOFORM A-RELATED"/>
    <property type="match status" value="1"/>
</dbReference>
<reference evidence="12" key="1">
    <citation type="submission" date="2023-07" db="EMBL/GenBank/DDBJ databases">
        <authorList>
            <consortium name="CYATHOMIX"/>
        </authorList>
    </citation>
    <scope>NUCLEOTIDE SEQUENCE</scope>
    <source>
        <strain evidence="12">N/A</strain>
    </source>
</reference>
<keyword evidence="4 9" id="KW-0064">Aspartyl protease</keyword>
<feature type="disulfide bond" evidence="8">
    <location>
        <begin position="100"/>
        <end position="104"/>
    </location>
</feature>
<protein>
    <recommendedName>
        <fullName evidence="11">Peptidase A1 domain-containing protein</fullName>
    </recommendedName>
</protein>
<accession>A0AA36GJB5</accession>
<dbReference type="InterPro" id="IPR034164">
    <property type="entry name" value="Pepsin-like_dom"/>
</dbReference>
<dbReference type="FunFam" id="2.40.70.10:FF:000062">
    <property type="entry name" value="ASpartyl Protease"/>
    <property type="match status" value="1"/>
</dbReference>
<feature type="active site" evidence="7">
    <location>
        <position position="275"/>
    </location>
</feature>
<organism evidence="12 13">
    <name type="scientific">Cylicocyclus nassatus</name>
    <name type="common">Nematode worm</name>
    <dbReference type="NCBI Taxonomy" id="53992"/>
    <lineage>
        <taxon>Eukaryota</taxon>
        <taxon>Metazoa</taxon>
        <taxon>Ecdysozoa</taxon>
        <taxon>Nematoda</taxon>
        <taxon>Chromadorea</taxon>
        <taxon>Rhabditida</taxon>
        <taxon>Rhabditina</taxon>
        <taxon>Rhabditomorpha</taxon>
        <taxon>Strongyloidea</taxon>
        <taxon>Strongylidae</taxon>
        <taxon>Cylicocyclus</taxon>
    </lineage>
</organism>
<dbReference type="PRINTS" id="PR00792">
    <property type="entry name" value="PEPSIN"/>
</dbReference>
<evidence type="ECO:0000256" key="1">
    <source>
        <dbReference type="ARBA" id="ARBA00007447"/>
    </source>
</evidence>
<dbReference type="PROSITE" id="PS51767">
    <property type="entry name" value="PEPTIDASE_A1"/>
    <property type="match status" value="1"/>
</dbReference>
<evidence type="ECO:0000256" key="9">
    <source>
        <dbReference type="RuleBase" id="RU000454"/>
    </source>
</evidence>
<dbReference type="InterPro" id="IPR001969">
    <property type="entry name" value="Aspartic_peptidase_AS"/>
</dbReference>
<dbReference type="InterPro" id="IPR021109">
    <property type="entry name" value="Peptidase_aspartic_dom_sf"/>
</dbReference>
<evidence type="ECO:0000313" key="12">
    <source>
        <dbReference type="EMBL" id="CAJ0588445.1"/>
    </source>
</evidence>
<evidence type="ECO:0000256" key="3">
    <source>
        <dbReference type="ARBA" id="ARBA00022729"/>
    </source>
</evidence>
<dbReference type="PROSITE" id="PS00141">
    <property type="entry name" value="ASP_PROTEASE"/>
    <property type="match status" value="1"/>
</dbReference>
<proteinExistence type="inferred from homology"/>
<name>A0AA36GJB5_CYLNA</name>
<evidence type="ECO:0000259" key="11">
    <source>
        <dbReference type="PROSITE" id="PS51767"/>
    </source>
</evidence>
<dbReference type="AlphaFoldDB" id="A0AA36GJB5"/>
<feature type="signal peptide" evidence="10">
    <location>
        <begin position="1"/>
        <end position="15"/>
    </location>
</feature>
<feature type="active site" evidence="7">
    <location>
        <position position="87"/>
    </location>
</feature>
<keyword evidence="3 10" id="KW-0732">Signal</keyword>